<name>A0A378YJN6_9NOCA</name>
<dbReference type="OrthoDB" id="4553347at2"/>
<evidence type="ECO:0000313" key="1">
    <source>
        <dbReference type="EMBL" id="SUA76687.1"/>
    </source>
</evidence>
<evidence type="ECO:0000313" key="2">
    <source>
        <dbReference type="Proteomes" id="UP000255467"/>
    </source>
</evidence>
<sequence length="106" mass="11441">MSDITVYDKATITNMYNELHRLYGQLSQAGVDDMQAASEKLRLAWSDDKGNINAAYTSGYEPVKNAWDAEFADTLSVLNKIAVALETAMGNAFGADARIADGFGAI</sequence>
<dbReference type="Proteomes" id="UP000255467">
    <property type="component" value="Unassembled WGS sequence"/>
</dbReference>
<proteinExistence type="predicted"/>
<protein>
    <recommendedName>
        <fullName evidence="3">WXG100 family type VII secretion target</fullName>
    </recommendedName>
</protein>
<evidence type="ECO:0008006" key="3">
    <source>
        <dbReference type="Google" id="ProtNLM"/>
    </source>
</evidence>
<gene>
    <name evidence="1" type="ORF">NCTC1934_02662</name>
</gene>
<organism evidence="1 2">
    <name type="scientific">Nocardia otitidiscaviarum</name>
    <dbReference type="NCBI Taxonomy" id="1823"/>
    <lineage>
        <taxon>Bacteria</taxon>
        <taxon>Bacillati</taxon>
        <taxon>Actinomycetota</taxon>
        <taxon>Actinomycetes</taxon>
        <taxon>Mycobacteriales</taxon>
        <taxon>Nocardiaceae</taxon>
        <taxon>Nocardia</taxon>
    </lineage>
</organism>
<dbReference type="Gene3D" id="1.10.287.1060">
    <property type="entry name" value="ESAT-6-like"/>
    <property type="match status" value="1"/>
</dbReference>
<dbReference type="EMBL" id="UGRY01000002">
    <property type="protein sequence ID" value="SUA76687.1"/>
    <property type="molecule type" value="Genomic_DNA"/>
</dbReference>
<dbReference type="SUPFAM" id="SSF140453">
    <property type="entry name" value="EsxAB dimer-like"/>
    <property type="match status" value="1"/>
</dbReference>
<dbReference type="InterPro" id="IPR036689">
    <property type="entry name" value="ESAT-6-like_sf"/>
</dbReference>
<accession>A0A378YJN6</accession>
<reference evidence="1 2" key="1">
    <citation type="submission" date="2018-06" db="EMBL/GenBank/DDBJ databases">
        <authorList>
            <consortium name="Pathogen Informatics"/>
            <person name="Doyle S."/>
        </authorList>
    </citation>
    <scope>NUCLEOTIDE SEQUENCE [LARGE SCALE GENOMIC DNA]</scope>
    <source>
        <strain evidence="1 2">NCTC1934</strain>
    </source>
</reference>
<dbReference type="RefSeq" id="WP_039809912.1">
    <property type="nucleotide sequence ID" value="NZ_UGRY01000002.1"/>
</dbReference>
<dbReference type="AlphaFoldDB" id="A0A378YJN6"/>
<keyword evidence="2" id="KW-1185">Reference proteome</keyword>